<evidence type="ECO:0000259" key="1">
    <source>
        <dbReference type="Pfam" id="PF04480"/>
    </source>
</evidence>
<dbReference type="GO" id="GO:0006281">
    <property type="term" value="P:DNA repair"/>
    <property type="evidence" value="ECO:0007669"/>
    <property type="project" value="UniProtKB-ARBA"/>
</dbReference>
<dbReference type="Gene3D" id="3.40.960.10">
    <property type="entry name" value="VSR Endonuclease"/>
    <property type="match status" value="1"/>
</dbReference>
<name>A0AA35U3M4_GEOBA</name>
<keyword evidence="3" id="KW-1185">Reference proteome</keyword>
<dbReference type="InterPro" id="IPR007569">
    <property type="entry name" value="DUF559"/>
</dbReference>
<dbReference type="CDD" id="cd01038">
    <property type="entry name" value="Endonuclease_DUF559"/>
    <property type="match status" value="1"/>
</dbReference>
<reference evidence="2" key="1">
    <citation type="submission" date="2023-03" db="EMBL/GenBank/DDBJ databases">
        <authorList>
            <person name="Steffen K."/>
            <person name="Cardenas P."/>
        </authorList>
    </citation>
    <scope>NUCLEOTIDE SEQUENCE</scope>
</reference>
<evidence type="ECO:0000313" key="3">
    <source>
        <dbReference type="Proteomes" id="UP001174909"/>
    </source>
</evidence>
<protein>
    <submittedName>
        <fullName evidence="2">Uncharacterized protein YcjD</fullName>
    </submittedName>
</protein>
<dbReference type="PANTHER" id="PTHR38590">
    <property type="entry name" value="BLL0828 PROTEIN"/>
    <property type="match status" value="1"/>
</dbReference>
<evidence type="ECO:0000313" key="2">
    <source>
        <dbReference type="EMBL" id="CAI8058192.1"/>
    </source>
</evidence>
<dbReference type="SUPFAM" id="SSF52980">
    <property type="entry name" value="Restriction endonuclease-like"/>
    <property type="match status" value="1"/>
</dbReference>
<gene>
    <name evidence="2" type="ORF">GBAR_LOCUS31635</name>
</gene>
<feature type="domain" description="DUF559" evidence="1">
    <location>
        <begin position="5"/>
        <end position="110"/>
    </location>
</feature>
<dbReference type="InterPro" id="IPR047216">
    <property type="entry name" value="Endonuclease_DUF559_bact"/>
</dbReference>
<comment type="caution">
    <text evidence="2">The sequence shown here is derived from an EMBL/GenBank/DDBJ whole genome shotgun (WGS) entry which is preliminary data.</text>
</comment>
<dbReference type="EMBL" id="CASHTH010004495">
    <property type="protein sequence ID" value="CAI8058192.1"/>
    <property type="molecule type" value="Genomic_DNA"/>
</dbReference>
<dbReference type="InterPro" id="IPR011335">
    <property type="entry name" value="Restrct_endonuc-II-like"/>
</dbReference>
<dbReference type="AlphaFoldDB" id="A0AA35U3M4"/>
<dbReference type="Pfam" id="PF04480">
    <property type="entry name" value="DUF559"/>
    <property type="match status" value="1"/>
</dbReference>
<dbReference type="Proteomes" id="UP001174909">
    <property type="component" value="Unassembled WGS sequence"/>
</dbReference>
<dbReference type="PANTHER" id="PTHR38590:SF1">
    <property type="entry name" value="BLL0828 PROTEIN"/>
    <property type="match status" value="1"/>
</dbReference>
<accession>A0AA35U3M4</accession>
<sequence>MASPSQRARELRRNSTDAERVLWRLLRSRDTTAHKFRRQAPIGRYIVDFVCFDQQIVIEVDGGQHQLRIQYDRARTEWLESQGSQVLRFWNNEVMTNEDGVMDKILAVLQGRGSPSP</sequence>
<proteinExistence type="predicted"/>
<organism evidence="2 3">
    <name type="scientific">Geodia barretti</name>
    <name type="common">Barrett's horny sponge</name>
    <dbReference type="NCBI Taxonomy" id="519541"/>
    <lineage>
        <taxon>Eukaryota</taxon>
        <taxon>Metazoa</taxon>
        <taxon>Porifera</taxon>
        <taxon>Demospongiae</taxon>
        <taxon>Heteroscleromorpha</taxon>
        <taxon>Tetractinellida</taxon>
        <taxon>Astrophorina</taxon>
        <taxon>Geodiidae</taxon>
        <taxon>Geodia</taxon>
    </lineage>
</organism>